<dbReference type="PANTHER" id="PTHR34136:SF1">
    <property type="entry name" value="UDP-N-ACETYL-D-MANNOSAMINURONIC ACID TRANSFERASE"/>
    <property type="match status" value="1"/>
</dbReference>
<evidence type="ECO:0000313" key="4">
    <source>
        <dbReference type="Proteomes" id="UP000239724"/>
    </source>
</evidence>
<dbReference type="OrthoDB" id="9771846at2"/>
<proteinExistence type="predicted"/>
<dbReference type="CDD" id="cd06533">
    <property type="entry name" value="Glyco_transf_WecG_TagA"/>
    <property type="match status" value="1"/>
</dbReference>
<keyword evidence="1" id="KW-0328">Glycosyltransferase</keyword>
<dbReference type="PANTHER" id="PTHR34136">
    <property type="match status" value="1"/>
</dbReference>
<comment type="caution">
    <text evidence="3">The sequence shown here is derived from an EMBL/GenBank/DDBJ whole genome shotgun (WGS) entry which is preliminary data.</text>
</comment>
<name>A0A2S6MTS1_RHOGL</name>
<evidence type="ECO:0000256" key="2">
    <source>
        <dbReference type="ARBA" id="ARBA00022679"/>
    </source>
</evidence>
<dbReference type="AlphaFoldDB" id="A0A2S6MTS1"/>
<evidence type="ECO:0008006" key="5">
    <source>
        <dbReference type="Google" id="ProtNLM"/>
    </source>
</evidence>
<gene>
    <name evidence="3" type="ORF">CCS01_31810</name>
</gene>
<reference evidence="3 4" key="1">
    <citation type="journal article" date="2018" name="Arch. Microbiol.">
        <title>New insights into the metabolic potential of the phototrophic purple bacterium Rhodopila globiformis DSM 161(T) from its draft genome sequence and evidence for a vanadium-dependent nitrogenase.</title>
        <authorList>
            <person name="Imhoff J.F."/>
            <person name="Rahn T."/>
            <person name="Kunzel S."/>
            <person name="Neulinger S.C."/>
        </authorList>
    </citation>
    <scope>NUCLEOTIDE SEQUENCE [LARGE SCALE GENOMIC DNA]</scope>
    <source>
        <strain evidence="3 4">DSM 161</strain>
    </source>
</reference>
<evidence type="ECO:0000313" key="3">
    <source>
        <dbReference type="EMBL" id="PPQ25760.1"/>
    </source>
</evidence>
<keyword evidence="4" id="KW-1185">Reference proteome</keyword>
<sequence length="259" mass="28461">MAFRKRPFGLTLSTDSAREIVHAAICDRRQPAHGVALVVTPNIDHIAIIRRSTAMARAYRNAARIVCDGWPVQLYARLCGERRARVTGCEITAELMRLAPYPSWQRFFFVVDTETTARAVRAWAASNGLADACETTIPPFGFERDAAACAAMARAIAAHGTTVLVMAVGAPRSEIFVDTNRALLPPCWAFCVGQAVKIELGLVQRASSRWQSAGLEWLWRVRQEPARLTKRYAKATIGFGAAVIEDQMRGGLRNFGSGQ</sequence>
<dbReference type="Proteomes" id="UP000239724">
    <property type="component" value="Unassembled WGS sequence"/>
</dbReference>
<dbReference type="InterPro" id="IPR004629">
    <property type="entry name" value="WecG_TagA_CpsF"/>
</dbReference>
<dbReference type="GO" id="GO:0016758">
    <property type="term" value="F:hexosyltransferase activity"/>
    <property type="evidence" value="ECO:0007669"/>
    <property type="project" value="TreeGrafter"/>
</dbReference>
<dbReference type="NCBIfam" id="TIGR00696">
    <property type="entry name" value="wecG_tagA_cpsF"/>
    <property type="match status" value="1"/>
</dbReference>
<evidence type="ECO:0000256" key="1">
    <source>
        <dbReference type="ARBA" id="ARBA00022676"/>
    </source>
</evidence>
<dbReference type="Pfam" id="PF03808">
    <property type="entry name" value="Glyco_tran_WecG"/>
    <property type="match status" value="1"/>
</dbReference>
<accession>A0A2S6MTS1</accession>
<dbReference type="RefSeq" id="WP_104523355.1">
    <property type="nucleotide sequence ID" value="NZ_NHRY01000277.1"/>
</dbReference>
<organism evidence="3 4">
    <name type="scientific">Rhodopila globiformis</name>
    <name type="common">Rhodopseudomonas globiformis</name>
    <dbReference type="NCBI Taxonomy" id="1071"/>
    <lineage>
        <taxon>Bacteria</taxon>
        <taxon>Pseudomonadati</taxon>
        <taxon>Pseudomonadota</taxon>
        <taxon>Alphaproteobacteria</taxon>
        <taxon>Acetobacterales</taxon>
        <taxon>Acetobacteraceae</taxon>
        <taxon>Rhodopila</taxon>
    </lineage>
</organism>
<dbReference type="EMBL" id="NHRY01000277">
    <property type="protein sequence ID" value="PPQ25760.1"/>
    <property type="molecule type" value="Genomic_DNA"/>
</dbReference>
<protein>
    <recommendedName>
        <fullName evidence="5">Glycosyltransferase</fullName>
    </recommendedName>
</protein>
<keyword evidence="2" id="KW-0808">Transferase</keyword>